<name>A0AAD9E5R6_9TELE</name>
<dbReference type="AlphaFoldDB" id="A0AAD9E5R6"/>
<dbReference type="InterPro" id="IPR047012">
    <property type="entry name" value="ICAM_VCAM"/>
</dbReference>
<accession>A0AAD9E5R6</accession>
<dbReference type="Gene3D" id="2.60.40.10">
    <property type="entry name" value="Immunoglobulins"/>
    <property type="match status" value="2"/>
</dbReference>
<keyword evidence="3" id="KW-1185">Reference proteome</keyword>
<dbReference type="GO" id="GO:0005178">
    <property type="term" value="F:integrin binding"/>
    <property type="evidence" value="ECO:0007669"/>
    <property type="project" value="InterPro"/>
</dbReference>
<sequence length="261" mass="29555">MFNHICFFFASEENGTALYPVFNITPPTMEVEYGGPVKVYCSIPNIPSMIYNLGWESKMGDGQLETKSTVVLDVPSWTEWETNKMMCYLTRPELIKCKIVFNLTIYNKPMITQDLPNILLMVEGGRHTLTFSARVNPSAQYKWTIPGNQTLSNASVTIHSMRSEDQGLYTCTASNGQGVAHTSVAVKITCECQIHANHSYHKHIHMNSQFNLNPTLKCHTDIAKETRSINVIDPLNPGYYSHEEGVQYQCVDMRREFSISV</sequence>
<dbReference type="GO" id="GO:0005886">
    <property type="term" value="C:plasma membrane"/>
    <property type="evidence" value="ECO:0007669"/>
    <property type="project" value="TreeGrafter"/>
</dbReference>
<gene>
    <name evidence="2" type="ORF">P4O66_021713</name>
</gene>
<dbReference type="PANTHER" id="PTHR13771:SF8">
    <property type="entry name" value="INTERCELLULAR ADHESION MOLECULE 4"/>
    <property type="match status" value="1"/>
</dbReference>
<evidence type="ECO:0000313" key="3">
    <source>
        <dbReference type="Proteomes" id="UP001239994"/>
    </source>
</evidence>
<dbReference type="PANTHER" id="PTHR13771">
    <property type="entry name" value="INTERCELLULAR ADHESION MOLECULE"/>
    <property type="match status" value="1"/>
</dbReference>
<dbReference type="InterPro" id="IPR003598">
    <property type="entry name" value="Ig_sub2"/>
</dbReference>
<dbReference type="SMART" id="SM00408">
    <property type="entry name" value="IGc2"/>
    <property type="match status" value="1"/>
</dbReference>
<reference evidence="2" key="1">
    <citation type="submission" date="2023-03" db="EMBL/GenBank/DDBJ databases">
        <title>Electrophorus voltai genome.</title>
        <authorList>
            <person name="Bian C."/>
        </authorList>
    </citation>
    <scope>NUCLEOTIDE SEQUENCE</scope>
    <source>
        <strain evidence="2">CB-2022</strain>
        <tissue evidence="2">Muscle</tissue>
    </source>
</reference>
<dbReference type="EMBL" id="JAROKS010000006">
    <property type="protein sequence ID" value="KAK1803192.1"/>
    <property type="molecule type" value="Genomic_DNA"/>
</dbReference>
<evidence type="ECO:0000313" key="2">
    <source>
        <dbReference type="EMBL" id="KAK1803192.1"/>
    </source>
</evidence>
<feature type="domain" description="Ig-like" evidence="1">
    <location>
        <begin position="109"/>
        <end position="189"/>
    </location>
</feature>
<evidence type="ECO:0000259" key="1">
    <source>
        <dbReference type="PROSITE" id="PS50835"/>
    </source>
</evidence>
<comment type="caution">
    <text evidence="2">The sequence shown here is derived from an EMBL/GenBank/DDBJ whole genome shotgun (WGS) entry which is preliminary data.</text>
</comment>
<dbReference type="InterPro" id="IPR003599">
    <property type="entry name" value="Ig_sub"/>
</dbReference>
<dbReference type="PROSITE" id="PS50835">
    <property type="entry name" value="IG_LIKE"/>
    <property type="match status" value="1"/>
</dbReference>
<protein>
    <recommendedName>
        <fullName evidence="1">Ig-like domain-containing protein</fullName>
    </recommendedName>
</protein>
<proteinExistence type="predicted"/>
<dbReference type="SMART" id="SM00409">
    <property type="entry name" value="IG"/>
    <property type="match status" value="1"/>
</dbReference>
<dbReference type="Pfam" id="PF13927">
    <property type="entry name" value="Ig_3"/>
    <property type="match status" value="1"/>
</dbReference>
<dbReference type="GO" id="GO:0007155">
    <property type="term" value="P:cell adhesion"/>
    <property type="evidence" value="ECO:0007669"/>
    <property type="project" value="InterPro"/>
</dbReference>
<dbReference type="Proteomes" id="UP001239994">
    <property type="component" value="Unassembled WGS sequence"/>
</dbReference>
<dbReference type="InterPro" id="IPR007110">
    <property type="entry name" value="Ig-like_dom"/>
</dbReference>
<organism evidence="2 3">
    <name type="scientific">Electrophorus voltai</name>
    <dbReference type="NCBI Taxonomy" id="2609070"/>
    <lineage>
        <taxon>Eukaryota</taxon>
        <taxon>Metazoa</taxon>
        <taxon>Chordata</taxon>
        <taxon>Craniata</taxon>
        <taxon>Vertebrata</taxon>
        <taxon>Euteleostomi</taxon>
        <taxon>Actinopterygii</taxon>
        <taxon>Neopterygii</taxon>
        <taxon>Teleostei</taxon>
        <taxon>Ostariophysi</taxon>
        <taxon>Gymnotiformes</taxon>
        <taxon>Gymnotoidei</taxon>
        <taxon>Gymnotidae</taxon>
        <taxon>Electrophorus</taxon>
    </lineage>
</organism>
<dbReference type="InterPro" id="IPR013783">
    <property type="entry name" value="Ig-like_fold"/>
</dbReference>
<dbReference type="SUPFAM" id="SSF48726">
    <property type="entry name" value="Immunoglobulin"/>
    <property type="match status" value="1"/>
</dbReference>
<dbReference type="InterPro" id="IPR036179">
    <property type="entry name" value="Ig-like_dom_sf"/>
</dbReference>